<proteinExistence type="predicted"/>
<name>A0A2P2JME1_RHIMU</name>
<organism evidence="1">
    <name type="scientific">Rhizophora mucronata</name>
    <name type="common">Asiatic mangrove</name>
    <dbReference type="NCBI Taxonomy" id="61149"/>
    <lineage>
        <taxon>Eukaryota</taxon>
        <taxon>Viridiplantae</taxon>
        <taxon>Streptophyta</taxon>
        <taxon>Embryophyta</taxon>
        <taxon>Tracheophyta</taxon>
        <taxon>Spermatophyta</taxon>
        <taxon>Magnoliopsida</taxon>
        <taxon>eudicotyledons</taxon>
        <taxon>Gunneridae</taxon>
        <taxon>Pentapetalae</taxon>
        <taxon>rosids</taxon>
        <taxon>fabids</taxon>
        <taxon>Malpighiales</taxon>
        <taxon>Rhizophoraceae</taxon>
        <taxon>Rhizophora</taxon>
    </lineage>
</organism>
<sequence>MRFHFLLDSPPAIQD</sequence>
<reference evidence="1" key="1">
    <citation type="submission" date="2018-02" db="EMBL/GenBank/DDBJ databases">
        <title>Rhizophora mucronata_Transcriptome.</title>
        <authorList>
            <person name="Meera S.P."/>
            <person name="Sreeshan A."/>
            <person name="Augustine A."/>
        </authorList>
    </citation>
    <scope>NUCLEOTIDE SEQUENCE</scope>
    <source>
        <tissue evidence="1">Leaf</tissue>
    </source>
</reference>
<dbReference type="EMBL" id="GGEC01014151">
    <property type="protein sequence ID" value="MBW94634.1"/>
    <property type="molecule type" value="Transcribed_RNA"/>
</dbReference>
<protein>
    <submittedName>
        <fullName evidence="1">Uncharacterized protein</fullName>
    </submittedName>
</protein>
<accession>A0A2P2JME1</accession>
<evidence type="ECO:0000313" key="1">
    <source>
        <dbReference type="EMBL" id="MBW94634.1"/>
    </source>
</evidence>